<proteinExistence type="predicted"/>
<dbReference type="EMBL" id="RXIC02000019">
    <property type="protein sequence ID" value="KAB1227490.1"/>
    <property type="molecule type" value="Genomic_DNA"/>
</dbReference>
<dbReference type="AlphaFoldDB" id="A0A6A1WXX4"/>
<name>A0A6A1WXX4_9ROSI</name>
<dbReference type="Proteomes" id="UP000516437">
    <property type="component" value="Chromosome 1"/>
</dbReference>
<comment type="caution">
    <text evidence="1">The sequence shown here is derived from an EMBL/GenBank/DDBJ whole genome shotgun (WGS) entry which is preliminary data.</text>
</comment>
<evidence type="ECO:0000313" key="2">
    <source>
        <dbReference type="Proteomes" id="UP000516437"/>
    </source>
</evidence>
<sequence>MENGQHPHSMNGLSEWCGQILKKNRSHLNGIFTGITPFSLLSHRGSGLEFYIALLDVEDIEAMLWTVTIRKVTFICHQTSSGIYGLQRSIGAYPAMEMANKPNAEDIFRSFTGQNIVLIRPFFRQKFMLPFWDILHLIFVYNIKPKAHTTECPILRGELMQFVAKGYVIYLPLYVFLTLRSEAKITSFAALLYSLLLTQFLHSMGYMDSQNKESKMPISPICRPL</sequence>
<reference evidence="1 2" key="1">
    <citation type="journal article" date="2019" name="Plant Biotechnol. J.">
        <title>The red bayberry genome and genetic basis of sex determination.</title>
        <authorList>
            <person name="Jia H.M."/>
            <person name="Jia H.J."/>
            <person name="Cai Q.L."/>
            <person name="Wang Y."/>
            <person name="Zhao H.B."/>
            <person name="Yang W.F."/>
            <person name="Wang G.Y."/>
            <person name="Li Y.H."/>
            <person name="Zhan D.L."/>
            <person name="Shen Y.T."/>
            <person name="Niu Q.F."/>
            <person name="Chang L."/>
            <person name="Qiu J."/>
            <person name="Zhao L."/>
            <person name="Xie H.B."/>
            <person name="Fu W.Y."/>
            <person name="Jin J."/>
            <person name="Li X.W."/>
            <person name="Jiao Y."/>
            <person name="Zhou C.C."/>
            <person name="Tu T."/>
            <person name="Chai C.Y."/>
            <person name="Gao J.L."/>
            <person name="Fan L.J."/>
            <person name="van de Weg E."/>
            <person name="Wang J.Y."/>
            <person name="Gao Z.S."/>
        </authorList>
    </citation>
    <scope>NUCLEOTIDE SEQUENCE [LARGE SCALE GENOMIC DNA]</scope>
    <source>
        <tissue evidence="1">Leaves</tissue>
    </source>
</reference>
<evidence type="ECO:0000313" key="1">
    <source>
        <dbReference type="EMBL" id="KAB1227490.1"/>
    </source>
</evidence>
<keyword evidence="2" id="KW-1185">Reference proteome</keyword>
<protein>
    <submittedName>
        <fullName evidence="1">Uncharacterized protein</fullName>
    </submittedName>
</protein>
<organism evidence="1 2">
    <name type="scientific">Morella rubra</name>
    <name type="common">Chinese bayberry</name>
    <dbReference type="NCBI Taxonomy" id="262757"/>
    <lineage>
        <taxon>Eukaryota</taxon>
        <taxon>Viridiplantae</taxon>
        <taxon>Streptophyta</taxon>
        <taxon>Embryophyta</taxon>
        <taxon>Tracheophyta</taxon>
        <taxon>Spermatophyta</taxon>
        <taxon>Magnoliopsida</taxon>
        <taxon>eudicotyledons</taxon>
        <taxon>Gunneridae</taxon>
        <taxon>Pentapetalae</taxon>
        <taxon>rosids</taxon>
        <taxon>fabids</taxon>
        <taxon>Fagales</taxon>
        <taxon>Myricaceae</taxon>
        <taxon>Morella</taxon>
    </lineage>
</organism>
<accession>A0A6A1WXX4</accession>
<dbReference type="OrthoDB" id="1102012at2759"/>
<gene>
    <name evidence="1" type="ORF">CJ030_MR1G010278</name>
</gene>